<keyword evidence="3 10" id="KW-0716">Sensory transduction</keyword>
<evidence type="ECO:0000256" key="3">
    <source>
        <dbReference type="ARBA" id="ARBA00022606"/>
    </source>
</evidence>
<feature type="transmembrane region" description="Helical" evidence="10">
    <location>
        <begin position="297"/>
        <end position="318"/>
    </location>
</feature>
<proteinExistence type="inferred from homology"/>
<keyword evidence="7 10" id="KW-0472">Membrane</keyword>
<organism evidence="11 12">
    <name type="scientific">Acanthoscelides obtectus</name>
    <name type="common">Bean weevil</name>
    <name type="synonym">Bruchus obtectus</name>
    <dbReference type="NCBI Taxonomy" id="200917"/>
    <lineage>
        <taxon>Eukaryota</taxon>
        <taxon>Metazoa</taxon>
        <taxon>Ecdysozoa</taxon>
        <taxon>Arthropoda</taxon>
        <taxon>Hexapoda</taxon>
        <taxon>Insecta</taxon>
        <taxon>Pterygota</taxon>
        <taxon>Neoptera</taxon>
        <taxon>Endopterygota</taxon>
        <taxon>Coleoptera</taxon>
        <taxon>Polyphaga</taxon>
        <taxon>Cucujiformia</taxon>
        <taxon>Chrysomeloidea</taxon>
        <taxon>Chrysomelidae</taxon>
        <taxon>Bruchinae</taxon>
        <taxon>Bruchini</taxon>
        <taxon>Acanthoscelides</taxon>
    </lineage>
</organism>
<keyword evidence="5 10" id="KW-0552">Olfaction</keyword>
<dbReference type="GO" id="GO:0005886">
    <property type="term" value="C:plasma membrane"/>
    <property type="evidence" value="ECO:0007669"/>
    <property type="project" value="UniProtKB-SubCell"/>
</dbReference>
<evidence type="ECO:0000256" key="9">
    <source>
        <dbReference type="ARBA" id="ARBA00023224"/>
    </source>
</evidence>
<dbReference type="Proteomes" id="UP001152888">
    <property type="component" value="Unassembled WGS sequence"/>
</dbReference>
<evidence type="ECO:0000256" key="2">
    <source>
        <dbReference type="ARBA" id="ARBA00022475"/>
    </source>
</evidence>
<keyword evidence="8 10" id="KW-0675">Receptor</keyword>
<accession>A0A9P0KMX8</accession>
<comment type="subcellular location">
    <subcellularLocation>
        <location evidence="1 10">Cell membrane</location>
        <topology evidence="1 10">Multi-pass membrane protein</topology>
    </subcellularLocation>
</comment>
<evidence type="ECO:0000256" key="4">
    <source>
        <dbReference type="ARBA" id="ARBA00022692"/>
    </source>
</evidence>
<evidence type="ECO:0000256" key="8">
    <source>
        <dbReference type="ARBA" id="ARBA00023170"/>
    </source>
</evidence>
<keyword evidence="6 10" id="KW-1133">Transmembrane helix</keyword>
<evidence type="ECO:0000256" key="10">
    <source>
        <dbReference type="RuleBase" id="RU351113"/>
    </source>
</evidence>
<gene>
    <name evidence="11" type="ORF">ACAOBT_LOCUS12603</name>
</gene>
<sequence>MNDSTRCRMALSIVWDVFMFSSGFAFATLEAMMIKTNLNDLKLFFQVLGTFAAHVLVLLKYCVMMFNYGKLSNIKERLRSKRFIYDAYGSFDQEKMMAESAIFCNRFMRLTFLSYVLVGVLAHISAQWKLKSEQKGIYFQGNSTCYDFLPYVFMIPFDDGSIHSCEFALSFMDFSFCIMSSYIAGYDAIFCCFLKCLDTHLQILSAATKNIRERLLSKGNMAIDYEMQYDDSVPNLEQEMYEEIKKCNHHLSFLLRIVQDIDGIFSFPMLLQIITSMFLMASNLFVASMLSPFEPEFYSLVEFMLASLGQLCMVCHFCGRITESGVRKVVSPFQKQPHLK</sequence>
<evidence type="ECO:0000313" key="12">
    <source>
        <dbReference type="Proteomes" id="UP001152888"/>
    </source>
</evidence>
<keyword evidence="4 10" id="KW-0812">Transmembrane</keyword>
<keyword evidence="2" id="KW-1003">Cell membrane</keyword>
<keyword evidence="12" id="KW-1185">Reference proteome</keyword>
<dbReference type="PANTHER" id="PTHR21137:SF35">
    <property type="entry name" value="ODORANT RECEPTOR 19A-RELATED"/>
    <property type="match status" value="1"/>
</dbReference>
<feature type="transmembrane region" description="Helical" evidence="10">
    <location>
        <begin position="107"/>
        <end position="126"/>
    </location>
</feature>
<evidence type="ECO:0000256" key="5">
    <source>
        <dbReference type="ARBA" id="ARBA00022725"/>
    </source>
</evidence>
<reference evidence="11" key="1">
    <citation type="submission" date="2022-03" db="EMBL/GenBank/DDBJ databases">
        <authorList>
            <person name="Sayadi A."/>
        </authorList>
    </citation>
    <scope>NUCLEOTIDE SEQUENCE</scope>
</reference>
<evidence type="ECO:0000313" key="11">
    <source>
        <dbReference type="EMBL" id="CAH1977330.1"/>
    </source>
</evidence>
<dbReference type="InterPro" id="IPR004117">
    <property type="entry name" value="7tm6_olfct_rcpt"/>
</dbReference>
<dbReference type="AlphaFoldDB" id="A0A9P0KMX8"/>
<evidence type="ECO:0000256" key="6">
    <source>
        <dbReference type="ARBA" id="ARBA00022989"/>
    </source>
</evidence>
<name>A0A9P0KMX8_ACAOB</name>
<dbReference type="GO" id="GO:0005549">
    <property type="term" value="F:odorant binding"/>
    <property type="evidence" value="ECO:0007669"/>
    <property type="project" value="InterPro"/>
</dbReference>
<dbReference type="Pfam" id="PF02949">
    <property type="entry name" value="7tm_6"/>
    <property type="match status" value="1"/>
</dbReference>
<evidence type="ECO:0000256" key="1">
    <source>
        <dbReference type="ARBA" id="ARBA00004651"/>
    </source>
</evidence>
<feature type="transmembrane region" description="Helical" evidence="10">
    <location>
        <begin position="264"/>
        <end position="285"/>
    </location>
</feature>
<comment type="caution">
    <text evidence="11">The sequence shown here is derived from an EMBL/GenBank/DDBJ whole genome shotgun (WGS) entry which is preliminary data.</text>
</comment>
<dbReference type="GO" id="GO:0007165">
    <property type="term" value="P:signal transduction"/>
    <property type="evidence" value="ECO:0007669"/>
    <property type="project" value="UniProtKB-KW"/>
</dbReference>
<feature type="transmembrane region" description="Helical" evidence="10">
    <location>
        <begin position="12"/>
        <end position="31"/>
    </location>
</feature>
<protein>
    <recommendedName>
        <fullName evidence="10">Odorant receptor</fullName>
    </recommendedName>
</protein>
<dbReference type="PANTHER" id="PTHR21137">
    <property type="entry name" value="ODORANT RECEPTOR"/>
    <property type="match status" value="1"/>
</dbReference>
<comment type="caution">
    <text evidence="10">Lacks conserved residue(s) required for the propagation of feature annotation.</text>
</comment>
<evidence type="ECO:0000256" key="7">
    <source>
        <dbReference type="ARBA" id="ARBA00023136"/>
    </source>
</evidence>
<dbReference type="EMBL" id="CAKOFQ010006857">
    <property type="protein sequence ID" value="CAH1977330.1"/>
    <property type="molecule type" value="Genomic_DNA"/>
</dbReference>
<comment type="similarity">
    <text evidence="10">Belongs to the insect chemoreceptor superfamily. Heteromeric odorant receptor channel (TC 1.A.69) family.</text>
</comment>
<dbReference type="OrthoDB" id="8191658at2759"/>
<keyword evidence="9 10" id="KW-0807">Transducer</keyword>
<feature type="transmembrane region" description="Helical" evidence="10">
    <location>
        <begin position="43"/>
        <end position="66"/>
    </location>
</feature>
<dbReference type="GO" id="GO:0004984">
    <property type="term" value="F:olfactory receptor activity"/>
    <property type="evidence" value="ECO:0007669"/>
    <property type="project" value="InterPro"/>
</dbReference>